<evidence type="ECO:0000313" key="1">
    <source>
        <dbReference type="EMBL" id="KAH7919153.1"/>
    </source>
</evidence>
<name>A0ACB8B2S2_9AGAM</name>
<dbReference type="Proteomes" id="UP000790709">
    <property type="component" value="Unassembled WGS sequence"/>
</dbReference>
<reference evidence="1" key="1">
    <citation type="journal article" date="2021" name="New Phytol.">
        <title>Evolutionary innovations through gain and loss of genes in the ectomycorrhizal Boletales.</title>
        <authorList>
            <person name="Wu G."/>
            <person name="Miyauchi S."/>
            <person name="Morin E."/>
            <person name="Kuo A."/>
            <person name="Drula E."/>
            <person name="Varga T."/>
            <person name="Kohler A."/>
            <person name="Feng B."/>
            <person name="Cao Y."/>
            <person name="Lipzen A."/>
            <person name="Daum C."/>
            <person name="Hundley H."/>
            <person name="Pangilinan J."/>
            <person name="Johnson J."/>
            <person name="Barry K."/>
            <person name="LaButti K."/>
            <person name="Ng V."/>
            <person name="Ahrendt S."/>
            <person name="Min B."/>
            <person name="Choi I.G."/>
            <person name="Park H."/>
            <person name="Plett J.M."/>
            <person name="Magnuson J."/>
            <person name="Spatafora J.W."/>
            <person name="Nagy L.G."/>
            <person name="Henrissat B."/>
            <person name="Grigoriev I.V."/>
            <person name="Yang Z.L."/>
            <person name="Xu J."/>
            <person name="Martin F.M."/>
        </authorList>
    </citation>
    <scope>NUCLEOTIDE SEQUENCE</scope>
    <source>
        <strain evidence="1">KUC20120723A-06</strain>
    </source>
</reference>
<dbReference type="EMBL" id="MU266690">
    <property type="protein sequence ID" value="KAH7919153.1"/>
    <property type="molecule type" value="Genomic_DNA"/>
</dbReference>
<comment type="caution">
    <text evidence="1">The sequence shown here is derived from an EMBL/GenBank/DDBJ whole genome shotgun (WGS) entry which is preliminary data.</text>
</comment>
<keyword evidence="2" id="KW-1185">Reference proteome</keyword>
<organism evidence="1 2">
    <name type="scientific">Leucogyrophana mollusca</name>
    <dbReference type="NCBI Taxonomy" id="85980"/>
    <lineage>
        <taxon>Eukaryota</taxon>
        <taxon>Fungi</taxon>
        <taxon>Dikarya</taxon>
        <taxon>Basidiomycota</taxon>
        <taxon>Agaricomycotina</taxon>
        <taxon>Agaricomycetes</taxon>
        <taxon>Agaricomycetidae</taxon>
        <taxon>Boletales</taxon>
        <taxon>Boletales incertae sedis</taxon>
        <taxon>Leucogyrophana</taxon>
    </lineage>
</organism>
<accession>A0ACB8B2S2</accession>
<proteinExistence type="predicted"/>
<protein>
    <submittedName>
        <fullName evidence="1">Uncharacterized protein</fullName>
    </submittedName>
</protein>
<gene>
    <name evidence="1" type="ORF">BV22DRAFT_1023485</name>
</gene>
<evidence type="ECO:0000313" key="2">
    <source>
        <dbReference type="Proteomes" id="UP000790709"/>
    </source>
</evidence>
<sequence length="133" mass="14943">MREGQRPRVLRYHLGDLKDHTVYEAEVVGLTLAAQLLATEPNLTFPASIYVDNQAAIRSGETITAKAGHHLVDHFHRQAWELKRAHDDYALTVRWISGHDGVEGNERADREAKKAAGGKEQNSRRTLLPTSHE</sequence>